<reference evidence="3" key="1">
    <citation type="submission" date="2016-06" db="UniProtKB">
        <authorList>
            <consortium name="WormBaseParasite"/>
        </authorList>
    </citation>
    <scope>IDENTIFICATION</scope>
</reference>
<dbReference type="AlphaFoldDB" id="A0A183TVU5"/>
<name>A0A183TVU5_TOXCA</name>
<dbReference type="EMBL" id="UYWY01000158">
    <property type="protein sequence ID" value="VDM24106.1"/>
    <property type="molecule type" value="Genomic_DNA"/>
</dbReference>
<proteinExistence type="predicted"/>
<evidence type="ECO:0000313" key="2">
    <source>
        <dbReference type="Proteomes" id="UP000050794"/>
    </source>
</evidence>
<dbReference type="WBParaSite" id="TCNE_0000036401-mRNA-1">
    <property type="protein sequence ID" value="TCNE_0000036401-mRNA-1"/>
    <property type="gene ID" value="TCNE_0000036401"/>
</dbReference>
<dbReference type="Proteomes" id="UP000050794">
    <property type="component" value="Unassembled WGS sequence"/>
</dbReference>
<protein>
    <submittedName>
        <fullName evidence="3">DUF5880 domain-containing protein</fullName>
    </submittedName>
</protein>
<organism evidence="2 3">
    <name type="scientific">Toxocara canis</name>
    <name type="common">Canine roundworm</name>
    <dbReference type="NCBI Taxonomy" id="6265"/>
    <lineage>
        <taxon>Eukaryota</taxon>
        <taxon>Metazoa</taxon>
        <taxon>Ecdysozoa</taxon>
        <taxon>Nematoda</taxon>
        <taxon>Chromadorea</taxon>
        <taxon>Rhabditida</taxon>
        <taxon>Spirurina</taxon>
        <taxon>Ascaridomorpha</taxon>
        <taxon>Ascaridoidea</taxon>
        <taxon>Toxocaridae</taxon>
        <taxon>Toxocara</taxon>
    </lineage>
</organism>
<sequence length="83" mass="8932">MGEEISVGIDSDVERATILAEVEEGAILPGIDSIDIYAEEKEMTVGIYIGVEELLMLVGIDTDVEDETVSVGLDTDVDEREGD</sequence>
<keyword evidence="2" id="KW-1185">Reference proteome</keyword>
<reference evidence="1 2" key="2">
    <citation type="submission" date="2018-11" db="EMBL/GenBank/DDBJ databases">
        <authorList>
            <consortium name="Pathogen Informatics"/>
        </authorList>
    </citation>
    <scope>NUCLEOTIDE SEQUENCE [LARGE SCALE GENOMIC DNA]</scope>
</reference>
<gene>
    <name evidence="1" type="ORF">TCNE_LOCUS365</name>
</gene>
<accession>A0A183TVU5</accession>
<evidence type="ECO:0000313" key="3">
    <source>
        <dbReference type="WBParaSite" id="TCNE_0000036401-mRNA-1"/>
    </source>
</evidence>
<evidence type="ECO:0000313" key="1">
    <source>
        <dbReference type="EMBL" id="VDM24106.1"/>
    </source>
</evidence>